<gene>
    <name evidence="1" type="ORF">G3I44_16335</name>
</gene>
<organism evidence="1 2">
    <name type="scientific">Halogeometricum borinquense</name>
    <dbReference type="NCBI Taxonomy" id="60847"/>
    <lineage>
        <taxon>Archaea</taxon>
        <taxon>Methanobacteriati</taxon>
        <taxon>Methanobacteriota</taxon>
        <taxon>Stenosarchaea group</taxon>
        <taxon>Halobacteria</taxon>
        <taxon>Halobacteriales</taxon>
        <taxon>Haloferacaceae</taxon>
        <taxon>Halogeometricum</taxon>
    </lineage>
</organism>
<dbReference type="GeneID" id="44081002"/>
<protein>
    <submittedName>
        <fullName evidence="1">Uncharacterized protein</fullName>
    </submittedName>
</protein>
<proteinExistence type="predicted"/>
<dbReference type="AlphaFoldDB" id="A0A6C0UJN7"/>
<evidence type="ECO:0000313" key="2">
    <source>
        <dbReference type="Proteomes" id="UP000465846"/>
    </source>
</evidence>
<reference evidence="1 2" key="1">
    <citation type="submission" date="2020-02" db="EMBL/GenBank/DDBJ databases">
        <title>Whole genome sequence of Halogeometricum borinquense strain wsp4.</title>
        <authorList>
            <person name="Verma D.K."/>
            <person name="Gopal K."/>
            <person name="Prasad E.S."/>
        </authorList>
    </citation>
    <scope>NUCLEOTIDE SEQUENCE [LARGE SCALE GENOMIC DNA]</scope>
    <source>
        <strain evidence="2">wsp4</strain>
    </source>
</reference>
<dbReference type="Proteomes" id="UP000465846">
    <property type="component" value="Chromosome"/>
</dbReference>
<evidence type="ECO:0000313" key="1">
    <source>
        <dbReference type="EMBL" id="QIB75712.1"/>
    </source>
</evidence>
<dbReference type="EMBL" id="CP048739">
    <property type="protein sequence ID" value="QIB75712.1"/>
    <property type="molecule type" value="Genomic_DNA"/>
</dbReference>
<dbReference type="RefSeq" id="WP_163487462.1">
    <property type="nucleotide sequence ID" value="NZ_CP048739.1"/>
</dbReference>
<name>A0A6C0UJN7_9EURY</name>
<accession>A0A6C0UJN7</accession>
<sequence length="143" mass="16453">MGSAFSLAVPEEEQTLDTGEQFYKYYVENSAYADSVEELFEYKQFKERLESEDLFMVYKKPTTTVVDAGDPSMAEILFEYEDKDQGWVVQDQVGLNKFIESLETARENLKRDGELSEGDDRTIEMCISIIQFAKENGYGVKFS</sequence>